<accession>A0A9X6N5Y5</accession>
<protein>
    <recommendedName>
        <fullName evidence="2">Thioesterase domain-containing protein</fullName>
    </recommendedName>
</protein>
<reference evidence="3 4" key="1">
    <citation type="submission" date="2016-10" db="EMBL/GenBank/DDBJ databases">
        <title>Comparative genomics of Bacillus thuringiensis reveals a path to pathogens against multiple invertebrate hosts.</title>
        <authorList>
            <person name="Zheng J."/>
            <person name="Gao Q."/>
            <person name="Liu H."/>
            <person name="Peng D."/>
            <person name="Ruan L."/>
            <person name="Sun M."/>
        </authorList>
    </citation>
    <scope>NUCLEOTIDE SEQUENCE [LARGE SCALE GENOMIC DNA]</scope>
    <source>
        <strain evidence="3">T30001</strain>
    </source>
</reference>
<dbReference type="Proteomes" id="UP000195160">
    <property type="component" value="Unassembled WGS sequence"/>
</dbReference>
<dbReference type="PANTHER" id="PTHR11487">
    <property type="entry name" value="THIOESTERASE"/>
    <property type="match status" value="1"/>
</dbReference>
<dbReference type="InterPro" id="IPR001031">
    <property type="entry name" value="Thioesterase"/>
</dbReference>
<proteinExistence type="inferred from homology"/>
<comment type="caution">
    <text evidence="3">The sequence shown here is derived from an EMBL/GenBank/DDBJ whole genome shotgun (WGS) entry which is preliminary data.</text>
</comment>
<organism evidence="3 4">
    <name type="scientific">Bacillus thuringiensis subsp. medellin</name>
    <dbReference type="NCBI Taxonomy" id="79672"/>
    <lineage>
        <taxon>Bacteria</taxon>
        <taxon>Bacillati</taxon>
        <taxon>Bacillota</taxon>
        <taxon>Bacilli</taxon>
        <taxon>Bacillales</taxon>
        <taxon>Bacillaceae</taxon>
        <taxon>Bacillus</taxon>
        <taxon>Bacillus cereus group</taxon>
    </lineage>
</organism>
<dbReference type="Pfam" id="PF00975">
    <property type="entry name" value="Thioesterase"/>
    <property type="match status" value="1"/>
</dbReference>
<dbReference type="AlphaFoldDB" id="A0A9X6N5Y5"/>
<gene>
    <name evidence="3" type="ORF">BK784_08875</name>
</gene>
<sequence length="219" mass="25248">MFQRWKSQLIPEINLFPIELKGRGVRSSEPFYESFEEAVDDIYSTINSSIKGPYAILGHSMGSWLALEVYYKLLQEGKSLPIHMVFSGNCAPHCEKEETIYHTLSHEDFRLAIQKIGGAANEVFENREIFAIFEPLLRSDFKMIENYCYREKSNKIHCNMTIMTGRDDKKVKSSDLISWKKHAGANCNIFKLDGGHFFIQENITDVTKVINQIFSSYLV</sequence>
<dbReference type="GO" id="GO:0008610">
    <property type="term" value="P:lipid biosynthetic process"/>
    <property type="evidence" value="ECO:0007669"/>
    <property type="project" value="TreeGrafter"/>
</dbReference>
<dbReference type="SUPFAM" id="SSF53474">
    <property type="entry name" value="alpha/beta-Hydrolases"/>
    <property type="match status" value="1"/>
</dbReference>
<dbReference type="PANTHER" id="PTHR11487:SF0">
    <property type="entry name" value="S-ACYL FATTY ACID SYNTHASE THIOESTERASE, MEDIUM CHAIN"/>
    <property type="match status" value="1"/>
</dbReference>
<evidence type="ECO:0000256" key="1">
    <source>
        <dbReference type="ARBA" id="ARBA00007169"/>
    </source>
</evidence>
<dbReference type="EMBL" id="MOOV01000082">
    <property type="protein sequence ID" value="OUC02599.1"/>
    <property type="molecule type" value="Genomic_DNA"/>
</dbReference>
<evidence type="ECO:0000259" key="2">
    <source>
        <dbReference type="Pfam" id="PF00975"/>
    </source>
</evidence>
<evidence type="ECO:0000313" key="3">
    <source>
        <dbReference type="EMBL" id="OUC02599.1"/>
    </source>
</evidence>
<feature type="domain" description="Thioesterase" evidence="2">
    <location>
        <begin position="1"/>
        <end position="212"/>
    </location>
</feature>
<dbReference type="Gene3D" id="3.40.50.1820">
    <property type="entry name" value="alpha/beta hydrolase"/>
    <property type="match status" value="1"/>
</dbReference>
<dbReference type="InterPro" id="IPR012223">
    <property type="entry name" value="TEII"/>
</dbReference>
<evidence type="ECO:0000313" key="4">
    <source>
        <dbReference type="Proteomes" id="UP000195160"/>
    </source>
</evidence>
<name>A0A9X6N5Y5_BACTV</name>
<comment type="similarity">
    <text evidence="1">Belongs to the thioesterase family.</text>
</comment>
<dbReference type="InterPro" id="IPR029058">
    <property type="entry name" value="AB_hydrolase_fold"/>
</dbReference>